<feature type="transmembrane region" description="Helical" evidence="6">
    <location>
        <begin position="115"/>
        <end position="132"/>
    </location>
</feature>
<name>A0A381INN9_AMIAI</name>
<evidence type="ECO:0000313" key="8">
    <source>
        <dbReference type="Proteomes" id="UP000254701"/>
    </source>
</evidence>
<evidence type="ECO:0000256" key="3">
    <source>
        <dbReference type="ARBA" id="ARBA00022692"/>
    </source>
</evidence>
<keyword evidence="5 6" id="KW-0472">Membrane</keyword>
<feature type="transmembrane region" description="Helical" evidence="6">
    <location>
        <begin position="294"/>
        <end position="312"/>
    </location>
</feature>
<proteinExistence type="predicted"/>
<accession>A0A381INN9</accession>
<keyword evidence="2" id="KW-1003">Cell membrane</keyword>
<evidence type="ECO:0000256" key="5">
    <source>
        <dbReference type="ARBA" id="ARBA00023136"/>
    </source>
</evidence>
<dbReference type="InterPro" id="IPR001851">
    <property type="entry name" value="ABC_transp_permease"/>
</dbReference>
<dbReference type="CDD" id="cd06581">
    <property type="entry name" value="TM_PBP1_LivM_like"/>
    <property type="match status" value="1"/>
</dbReference>
<dbReference type="EMBL" id="UFSM01000003">
    <property type="protein sequence ID" value="SUY29089.1"/>
    <property type="molecule type" value="Genomic_DNA"/>
</dbReference>
<evidence type="ECO:0000256" key="1">
    <source>
        <dbReference type="ARBA" id="ARBA00004651"/>
    </source>
</evidence>
<dbReference type="GO" id="GO:0015658">
    <property type="term" value="F:branched-chain amino acid transmembrane transporter activity"/>
    <property type="evidence" value="ECO:0007669"/>
    <property type="project" value="InterPro"/>
</dbReference>
<keyword evidence="3 6" id="KW-0812">Transmembrane</keyword>
<keyword evidence="4 6" id="KW-1133">Transmembrane helix</keyword>
<dbReference type="PANTHER" id="PTHR30482:SF10">
    <property type="entry name" value="HIGH-AFFINITY BRANCHED-CHAIN AMINO ACID TRANSPORT PROTEIN BRAE"/>
    <property type="match status" value="1"/>
</dbReference>
<dbReference type="InterPro" id="IPR043428">
    <property type="entry name" value="LivM-like"/>
</dbReference>
<feature type="transmembrane region" description="Helical" evidence="6">
    <location>
        <begin position="66"/>
        <end position="83"/>
    </location>
</feature>
<dbReference type="Pfam" id="PF02653">
    <property type="entry name" value="BPD_transp_2"/>
    <property type="match status" value="1"/>
</dbReference>
<organism evidence="7 8">
    <name type="scientific">Aminobacter aminovorans</name>
    <name type="common">Chelatobacter heintzii</name>
    <dbReference type="NCBI Taxonomy" id="83263"/>
    <lineage>
        <taxon>Bacteria</taxon>
        <taxon>Pseudomonadati</taxon>
        <taxon>Pseudomonadota</taxon>
        <taxon>Alphaproteobacteria</taxon>
        <taxon>Hyphomicrobiales</taxon>
        <taxon>Phyllobacteriaceae</taxon>
        <taxon>Aminobacter</taxon>
    </lineage>
</organism>
<dbReference type="AlphaFoldDB" id="A0A381INN9"/>
<evidence type="ECO:0000256" key="6">
    <source>
        <dbReference type="SAM" id="Phobius"/>
    </source>
</evidence>
<evidence type="ECO:0000256" key="4">
    <source>
        <dbReference type="ARBA" id="ARBA00022989"/>
    </source>
</evidence>
<reference evidence="7 8" key="1">
    <citation type="submission" date="2018-06" db="EMBL/GenBank/DDBJ databases">
        <authorList>
            <consortium name="Pathogen Informatics"/>
            <person name="Doyle S."/>
        </authorList>
    </citation>
    <scope>NUCLEOTIDE SEQUENCE [LARGE SCALE GENOMIC DNA]</scope>
    <source>
        <strain evidence="7 8">NCTC10684</strain>
    </source>
</reference>
<evidence type="ECO:0000313" key="7">
    <source>
        <dbReference type="EMBL" id="SUY29089.1"/>
    </source>
</evidence>
<comment type="subcellular location">
    <subcellularLocation>
        <location evidence="1">Cell membrane</location>
        <topology evidence="1">Multi-pass membrane protein</topology>
    </subcellularLocation>
</comment>
<feature type="transmembrane region" description="Helical" evidence="6">
    <location>
        <begin position="37"/>
        <end position="59"/>
    </location>
</feature>
<dbReference type="OrthoDB" id="9034298at2"/>
<protein>
    <submittedName>
        <fullName evidence="7">Leucine/isoleucine/valine transporter permease subunit</fullName>
    </submittedName>
</protein>
<dbReference type="RefSeq" id="WP_115734347.1">
    <property type="nucleotide sequence ID" value="NZ_BAAAVY010000014.1"/>
</dbReference>
<feature type="transmembrane region" description="Helical" evidence="6">
    <location>
        <begin position="167"/>
        <end position="189"/>
    </location>
</feature>
<dbReference type="Proteomes" id="UP000254701">
    <property type="component" value="Unassembled WGS sequence"/>
</dbReference>
<feature type="transmembrane region" description="Helical" evidence="6">
    <location>
        <begin position="223"/>
        <end position="248"/>
    </location>
</feature>
<dbReference type="GO" id="GO:0005886">
    <property type="term" value="C:plasma membrane"/>
    <property type="evidence" value="ECO:0007669"/>
    <property type="project" value="UniProtKB-SubCell"/>
</dbReference>
<evidence type="ECO:0000256" key="2">
    <source>
        <dbReference type="ARBA" id="ARBA00022475"/>
    </source>
</evidence>
<sequence length="343" mass="36511">MTANWQGNGGLVAATVLGLLLLLALPQIVDPVMMIELTSYVIMAILALSLGLIWGYGGILCFGQSAFFGIGAYAYAIAVINFGDSTIPLLLSIVVPGLFAALLGYFLFYARITDVYFGVITLTVTLILYKVMGATSGSQYVIGTAPLGGYNGIPAVPPLNFPGRPDVALSFDGLFYLSGLTLLAVYVGLRLMLKSRFGQVVVAIRENERRAELLGYDARFYKLATFAIGGAIAGLAGCLFANWGMFISPDVFGLAQSAQVIIWVIVGGTGTLLGPIVGCFAIQWIATKLGAQQLLNANLVLGTILIGFVLLVPKGVVPTVSDAFRRLKFRPYVAPLVEQRRVP</sequence>
<feature type="transmembrane region" description="Helical" evidence="6">
    <location>
        <begin position="260"/>
        <end position="282"/>
    </location>
</feature>
<feature type="transmembrane region" description="Helical" evidence="6">
    <location>
        <begin position="89"/>
        <end position="108"/>
    </location>
</feature>
<dbReference type="PANTHER" id="PTHR30482">
    <property type="entry name" value="HIGH-AFFINITY BRANCHED-CHAIN AMINO ACID TRANSPORT SYSTEM PERMEASE"/>
    <property type="match status" value="1"/>
</dbReference>
<gene>
    <name evidence="7" type="ORF">NCTC10684_05321</name>
</gene>